<proteinExistence type="predicted"/>
<dbReference type="EMBL" id="AWWV01000175">
    <property type="protein sequence ID" value="OMP12292.1"/>
    <property type="molecule type" value="Genomic_DNA"/>
</dbReference>
<keyword evidence="1" id="KW-0812">Transmembrane</keyword>
<dbReference type="AlphaFoldDB" id="A0A1R3KYY2"/>
<name>A0A1R3KYY2_COCAP</name>
<keyword evidence="1" id="KW-0472">Membrane</keyword>
<feature type="transmembrane region" description="Helical" evidence="1">
    <location>
        <begin position="26"/>
        <end position="45"/>
    </location>
</feature>
<keyword evidence="3" id="KW-1185">Reference proteome</keyword>
<comment type="caution">
    <text evidence="2">The sequence shown here is derived from an EMBL/GenBank/DDBJ whole genome shotgun (WGS) entry which is preliminary data.</text>
</comment>
<evidence type="ECO:0000256" key="1">
    <source>
        <dbReference type="SAM" id="Phobius"/>
    </source>
</evidence>
<accession>A0A1R3KYY2</accession>
<evidence type="ECO:0000313" key="2">
    <source>
        <dbReference type="EMBL" id="OMP12292.1"/>
    </source>
</evidence>
<dbReference type="Proteomes" id="UP000188268">
    <property type="component" value="Unassembled WGS sequence"/>
</dbReference>
<organism evidence="2 3">
    <name type="scientific">Corchorus capsularis</name>
    <name type="common">Jute</name>
    <dbReference type="NCBI Taxonomy" id="210143"/>
    <lineage>
        <taxon>Eukaryota</taxon>
        <taxon>Viridiplantae</taxon>
        <taxon>Streptophyta</taxon>
        <taxon>Embryophyta</taxon>
        <taxon>Tracheophyta</taxon>
        <taxon>Spermatophyta</taxon>
        <taxon>Magnoliopsida</taxon>
        <taxon>eudicotyledons</taxon>
        <taxon>Gunneridae</taxon>
        <taxon>Pentapetalae</taxon>
        <taxon>rosids</taxon>
        <taxon>malvids</taxon>
        <taxon>Malvales</taxon>
        <taxon>Malvaceae</taxon>
        <taxon>Grewioideae</taxon>
        <taxon>Apeibeae</taxon>
        <taxon>Corchorus</taxon>
    </lineage>
</organism>
<sequence length="46" mass="4943">MDNMEPILAVSGVPVRILLALRRGRVYVNLLMVKGLIGIAIIIAGL</sequence>
<reference evidence="2 3" key="1">
    <citation type="submission" date="2013-09" db="EMBL/GenBank/DDBJ databases">
        <title>Corchorus capsularis genome sequencing.</title>
        <authorList>
            <person name="Alam M."/>
            <person name="Haque M.S."/>
            <person name="Islam M.S."/>
            <person name="Emdad E.M."/>
            <person name="Islam M.M."/>
            <person name="Ahmed B."/>
            <person name="Halim A."/>
            <person name="Hossen Q.M.M."/>
            <person name="Hossain M.Z."/>
            <person name="Ahmed R."/>
            <person name="Khan M.M."/>
            <person name="Islam R."/>
            <person name="Rashid M.M."/>
            <person name="Khan S.A."/>
            <person name="Rahman M.S."/>
            <person name="Alam M."/>
        </authorList>
    </citation>
    <scope>NUCLEOTIDE SEQUENCE [LARGE SCALE GENOMIC DNA]</scope>
    <source>
        <strain evidence="3">cv. CVL-1</strain>
        <tissue evidence="2">Whole seedling</tissue>
    </source>
</reference>
<evidence type="ECO:0000313" key="3">
    <source>
        <dbReference type="Proteomes" id="UP000188268"/>
    </source>
</evidence>
<keyword evidence="1" id="KW-1133">Transmembrane helix</keyword>
<protein>
    <submittedName>
        <fullName evidence="2">Uncharacterized protein</fullName>
    </submittedName>
</protein>
<gene>
    <name evidence="2" type="ORF">CCACVL1_00051</name>
</gene>
<dbReference type="Gramene" id="OMP12292">
    <property type="protein sequence ID" value="OMP12292"/>
    <property type="gene ID" value="CCACVL1_00051"/>
</dbReference>